<proteinExistence type="predicted"/>
<gene>
    <name evidence="4" type="ORF">POM88_050714</name>
</gene>
<dbReference type="Proteomes" id="UP001237642">
    <property type="component" value="Unassembled WGS sequence"/>
</dbReference>
<dbReference type="InterPro" id="IPR001623">
    <property type="entry name" value="DnaJ_domain"/>
</dbReference>
<evidence type="ECO:0000256" key="2">
    <source>
        <dbReference type="SAM" id="MobiDB-lite"/>
    </source>
</evidence>
<dbReference type="AlphaFoldDB" id="A0AAD8GZC6"/>
<dbReference type="EMBL" id="JAUIZM010000011">
    <property type="protein sequence ID" value="KAK1357458.1"/>
    <property type="molecule type" value="Genomic_DNA"/>
</dbReference>
<evidence type="ECO:0000256" key="1">
    <source>
        <dbReference type="SAM" id="Coils"/>
    </source>
</evidence>
<dbReference type="InterPro" id="IPR036869">
    <property type="entry name" value="J_dom_sf"/>
</dbReference>
<dbReference type="PANTHER" id="PTHR45098">
    <property type="entry name" value="DNAJ DOMAIN CONTAINING PROTEIN, EXPRESSED"/>
    <property type="match status" value="1"/>
</dbReference>
<feature type="coiled-coil region" evidence="1">
    <location>
        <begin position="120"/>
        <end position="147"/>
    </location>
</feature>
<dbReference type="Pfam" id="PF00226">
    <property type="entry name" value="DnaJ"/>
    <property type="match status" value="1"/>
</dbReference>
<accession>A0AAD8GZC6</accession>
<keyword evidence="1" id="KW-0175">Coiled coil</keyword>
<feature type="region of interest" description="Disordered" evidence="2">
    <location>
        <begin position="71"/>
        <end position="104"/>
    </location>
</feature>
<dbReference type="PROSITE" id="PS50076">
    <property type="entry name" value="DNAJ_2"/>
    <property type="match status" value="1"/>
</dbReference>
<feature type="domain" description="J" evidence="3">
    <location>
        <begin position="6"/>
        <end position="76"/>
    </location>
</feature>
<evidence type="ECO:0000313" key="5">
    <source>
        <dbReference type="Proteomes" id="UP001237642"/>
    </source>
</evidence>
<organism evidence="4 5">
    <name type="scientific">Heracleum sosnowskyi</name>
    <dbReference type="NCBI Taxonomy" id="360622"/>
    <lineage>
        <taxon>Eukaryota</taxon>
        <taxon>Viridiplantae</taxon>
        <taxon>Streptophyta</taxon>
        <taxon>Embryophyta</taxon>
        <taxon>Tracheophyta</taxon>
        <taxon>Spermatophyta</taxon>
        <taxon>Magnoliopsida</taxon>
        <taxon>eudicotyledons</taxon>
        <taxon>Gunneridae</taxon>
        <taxon>Pentapetalae</taxon>
        <taxon>asterids</taxon>
        <taxon>campanulids</taxon>
        <taxon>Apiales</taxon>
        <taxon>Apiaceae</taxon>
        <taxon>Apioideae</taxon>
        <taxon>apioid superclade</taxon>
        <taxon>Tordylieae</taxon>
        <taxon>Tordyliinae</taxon>
        <taxon>Heracleum</taxon>
    </lineage>
</organism>
<name>A0AAD8GZC6_9APIA</name>
<comment type="caution">
    <text evidence="4">The sequence shown here is derived from an EMBL/GenBank/DDBJ whole genome shotgun (WGS) entry which is preliminary data.</text>
</comment>
<dbReference type="CDD" id="cd06257">
    <property type="entry name" value="DnaJ"/>
    <property type="match status" value="1"/>
</dbReference>
<evidence type="ECO:0000313" key="4">
    <source>
        <dbReference type="EMBL" id="KAK1357458.1"/>
    </source>
</evidence>
<reference evidence="4" key="1">
    <citation type="submission" date="2023-02" db="EMBL/GenBank/DDBJ databases">
        <title>Genome of toxic invasive species Heracleum sosnowskyi carries increased number of genes despite the absence of recent whole-genome duplications.</title>
        <authorList>
            <person name="Schelkunov M."/>
            <person name="Shtratnikova V."/>
            <person name="Makarenko M."/>
            <person name="Klepikova A."/>
            <person name="Omelchenko D."/>
            <person name="Novikova G."/>
            <person name="Obukhova E."/>
            <person name="Bogdanov V."/>
            <person name="Penin A."/>
            <person name="Logacheva M."/>
        </authorList>
    </citation>
    <scope>NUCLEOTIDE SEQUENCE</scope>
    <source>
        <strain evidence="4">Hsosn_3</strain>
        <tissue evidence="4">Leaf</tissue>
    </source>
</reference>
<protein>
    <submittedName>
        <fullName evidence="4">Pre-mRNA-splicing factor cwc23</fullName>
    </submittedName>
</protein>
<dbReference type="PANTHER" id="PTHR45098:SF1">
    <property type="entry name" value="DNAJ DOMAIN CONTAINING PROTEIN, EXPRESSED"/>
    <property type="match status" value="1"/>
</dbReference>
<keyword evidence="5" id="KW-1185">Reference proteome</keyword>
<dbReference type="Gene3D" id="1.10.287.110">
    <property type="entry name" value="DnaJ domain"/>
    <property type="match status" value="1"/>
</dbReference>
<evidence type="ECO:0000259" key="3">
    <source>
        <dbReference type="PROSITE" id="PS50076"/>
    </source>
</evidence>
<reference evidence="4" key="2">
    <citation type="submission" date="2023-05" db="EMBL/GenBank/DDBJ databases">
        <authorList>
            <person name="Schelkunov M.I."/>
        </authorList>
    </citation>
    <scope>NUCLEOTIDE SEQUENCE</scope>
    <source>
        <strain evidence="4">Hsosn_3</strain>
        <tissue evidence="4">Leaf</tissue>
    </source>
</reference>
<sequence>MDVEVDHYVILGLPSGDKGAKLSEEEIKKAYHSKLLVLHPDKRPDDPNAHHEFLNLHASYKILMDKNARQSFDEEQDKKRKRRSRKLQQQNSCKRRKTRDVVEEREQAARDAYSAANAARDREEEIRRSNEQVIERLKREKAAAASKAPPAAAATLNKRGAKEAVASTQCPCGHCQGDWFDREFSCNFGGAAGFEAYEKSLLTKFRRKGCVGCQ</sequence>
<dbReference type="SMART" id="SM00271">
    <property type="entry name" value="DnaJ"/>
    <property type="match status" value="1"/>
</dbReference>
<dbReference type="SUPFAM" id="SSF46565">
    <property type="entry name" value="Chaperone J-domain"/>
    <property type="match status" value="1"/>
</dbReference>